<dbReference type="PANTHER" id="PTHR46060">
    <property type="entry name" value="MARINER MOS1 TRANSPOSASE-LIKE PROTEIN"/>
    <property type="match status" value="1"/>
</dbReference>
<dbReference type="PANTHER" id="PTHR46060:SF1">
    <property type="entry name" value="MARINER MOS1 TRANSPOSASE-LIKE PROTEIN"/>
    <property type="match status" value="1"/>
</dbReference>
<dbReference type="Proteomes" id="UP001235939">
    <property type="component" value="Chromosome 16"/>
</dbReference>
<dbReference type="EMBL" id="CP092878">
    <property type="protein sequence ID" value="UYV78385.1"/>
    <property type="molecule type" value="Genomic_DNA"/>
</dbReference>
<dbReference type="InterPro" id="IPR001888">
    <property type="entry name" value="Transposase_1"/>
</dbReference>
<organism evidence="2 3">
    <name type="scientific">Cordylochernes scorpioides</name>
    <dbReference type="NCBI Taxonomy" id="51811"/>
    <lineage>
        <taxon>Eukaryota</taxon>
        <taxon>Metazoa</taxon>
        <taxon>Ecdysozoa</taxon>
        <taxon>Arthropoda</taxon>
        <taxon>Chelicerata</taxon>
        <taxon>Arachnida</taxon>
        <taxon>Pseudoscorpiones</taxon>
        <taxon>Cheliferoidea</taxon>
        <taxon>Chernetidae</taxon>
        <taxon>Cordylochernes</taxon>
    </lineage>
</organism>
<gene>
    <name evidence="2" type="ORF">LAZ67_16001145</name>
</gene>
<feature type="domain" description="Transposase Tc1-like" evidence="1">
    <location>
        <begin position="350"/>
        <end position="416"/>
    </location>
</feature>
<evidence type="ECO:0000259" key="1">
    <source>
        <dbReference type="Pfam" id="PF01498"/>
    </source>
</evidence>
<dbReference type="Pfam" id="PF01498">
    <property type="entry name" value="HTH_Tnp_Tc3_2"/>
    <property type="match status" value="1"/>
</dbReference>
<evidence type="ECO:0000313" key="3">
    <source>
        <dbReference type="Proteomes" id="UP001235939"/>
    </source>
</evidence>
<accession>A0ABY6LB40</accession>
<sequence length="504" mass="57915">MRRVAAKFVPKLLNCDQKQHRMNIANEMLDSVRDDPNLLQRVITGDEAWVYGYDVETKAQSSQWKLPHEPRPKKACQVRSNVKVLLTVFFDCKGVVHHEFLPQGRTVNKEYYLQVMRNLREAIRQKRPDLWKNKNWLLHHDNAPAHTSLLVRDFLAKNNTLMMSQPPYSPELAPCDFFLFPKLKRPMKGRRYATLDEIKTASKEELKKILKNDFLKCFEDCKNRWHKCIISHGDYFEGDKIGVEFSGDGCRQRTMDEDGEHYVDASELPATFIRPSLANLVNRVTEALQEVTASRAYASPMEPYDGTYPAKTSSGNCKACGTTSCTGLRGSTSFSKDGSGRPRATTEREDRAIVRMAVAAPESMLSTIQRVTGTQVSKMTINRRLKERNLRARRPLRCLPLTPVHRQVRLQWCRERSTWNCADWGNIDFSDESRFLLCPDDRRKRVWRRPGQRVDLDLTVEHHTGPQQGVMVLGAISFDSRTPLVVIPGTLTAQRLLDDRRGIE</sequence>
<dbReference type="InterPro" id="IPR052709">
    <property type="entry name" value="Transposase-MT_Hybrid"/>
</dbReference>
<dbReference type="InterPro" id="IPR002492">
    <property type="entry name" value="Transposase_Tc1-like"/>
</dbReference>
<protein>
    <recommendedName>
        <fullName evidence="1">Transposase Tc1-like domain-containing protein</fullName>
    </recommendedName>
</protein>
<dbReference type="Pfam" id="PF01359">
    <property type="entry name" value="Transposase_1"/>
    <property type="match status" value="1"/>
</dbReference>
<dbReference type="InterPro" id="IPR036397">
    <property type="entry name" value="RNaseH_sf"/>
</dbReference>
<reference evidence="2 3" key="1">
    <citation type="submission" date="2022-01" db="EMBL/GenBank/DDBJ databases">
        <title>A chromosomal length assembly of Cordylochernes scorpioides.</title>
        <authorList>
            <person name="Zeh D."/>
            <person name="Zeh J."/>
        </authorList>
    </citation>
    <scope>NUCLEOTIDE SEQUENCE [LARGE SCALE GENOMIC DNA]</scope>
    <source>
        <strain evidence="2">IN4F17</strain>
        <tissue evidence="2">Whole Body</tissue>
    </source>
</reference>
<dbReference type="Gene3D" id="3.30.420.10">
    <property type="entry name" value="Ribonuclease H-like superfamily/Ribonuclease H"/>
    <property type="match status" value="2"/>
</dbReference>
<name>A0ABY6LB40_9ARAC</name>
<keyword evidence="3" id="KW-1185">Reference proteome</keyword>
<proteinExistence type="predicted"/>
<evidence type="ECO:0000313" key="2">
    <source>
        <dbReference type="EMBL" id="UYV78385.1"/>
    </source>
</evidence>